<evidence type="ECO:0000256" key="1">
    <source>
        <dbReference type="ARBA" id="ARBA00023015"/>
    </source>
</evidence>
<reference evidence="5" key="1">
    <citation type="submission" date="2023-05" db="EMBL/GenBank/DDBJ databases">
        <title>Cataloging the Phylogenetic Diversity of Human Bladder Bacteria.</title>
        <authorList>
            <person name="Du J."/>
        </authorList>
    </citation>
    <scope>NUCLEOTIDE SEQUENCE</scope>
    <source>
        <strain evidence="5">UMB9978</strain>
    </source>
</reference>
<dbReference type="InterPro" id="IPR008920">
    <property type="entry name" value="TF_FadR/GntR_C"/>
</dbReference>
<dbReference type="GO" id="GO:0003677">
    <property type="term" value="F:DNA binding"/>
    <property type="evidence" value="ECO:0007669"/>
    <property type="project" value="UniProtKB-KW"/>
</dbReference>
<sequence length="217" mass="23292">MSDHGSSAPASVVAAARLRDLIARGQLAPGHQLREVALAAELDVSRNTLREAFTALAAEGLVERVRNRGVFVAVPKADDVRRIFAARRLMEPAGLAWGEFDEGQLAALRVHAERAELAQRWGDLDGLAAQNQAFQTVLMLAGGSEILNGLMGRIQAAMRLLFDSMAAVPAFHALYVEGHQTVAGLLEGGDRFGAAEAWREVLENAEAELLKHLAAQP</sequence>
<evidence type="ECO:0000259" key="4">
    <source>
        <dbReference type="PROSITE" id="PS50949"/>
    </source>
</evidence>
<dbReference type="Gene3D" id="1.20.120.530">
    <property type="entry name" value="GntR ligand-binding domain-like"/>
    <property type="match status" value="1"/>
</dbReference>
<keyword evidence="3" id="KW-0804">Transcription</keyword>
<protein>
    <submittedName>
        <fullName evidence="5">GntR family transcriptional regulator</fullName>
    </submittedName>
</protein>
<keyword evidence="2" id="KW-0238">DNA-binding</keyword>
<dbReference type="PANTHER" id="PTHR43537:SF24">
    <property type="entry name" value="GLUCONATE OPERON TRANSCRIPTIONAL REPRESSOR"/>
    <property type="match status" value="1"/>
</dbReference>
<dbReference type="GO" id="GO:0003700">
    <property type="term" value="F:DNA-binding transcription factor activity"/>
    <property type="evidence" value="ECO:0007669"/>
    <property type="project" value="InterPro"/>
</dbReference>
<dbReference type="EMBL" id="JASODW010000002">
    <property type="protein sequence ID" value="MDK6274654.1"/>
    <property type="molecule type" value="Genomic_DNA"/>
</dbReference>
<evidence type="ECO:0000313" key="5">
    <source>
        <dbReference type="EMBL" id="MDK6274654.1"/>
    </source>
</evidence>
<dbReference type="PRINTS" id="PR00035">
    <property type="entry name" value="HTHGNTR"/>
</dbReference>
<feature type="domain" description="HTH gntR-type" evidence="4">
    <location>
        <begin position="8"/>
        <end position="75"/>
    </location>
</feature>
<dbReference type="InterPro" id="IPR036388">
    <property type="entry name" value="WH-like_DNA-bd_sf"/>
</dbReference>
<dbReference type="InterPro" id="IPR011711">
    <property type="entry name" value="GntR_C"/>
</dbReference>
<dbReference type="SMART" id="SM00345">
    <property type="entry name" value="HTH_GNTR"/>
    <property type="match status" value="1"/>
</dbReference>
<dbReference type="CDD" id="cd07377">
    <property type="entry name" value="WHTH_GntR"/>
    <property type="match status" value="1"/>
</dbReference>
<organism evidence="5 6">
    <name type="scientific">Pseudoglutamicibacter cumminsii</name>
    <dbReference type="NCBI Taxonomy" id="156979"/>
    <lineage>
        <taxon>Bacteria</taxon>
        <taxon>Bacillati</taxon>
        <taxon>Actinomycetota</taxon>
        <taxon>Actinomycetes</taxon>
        <taxon>Micrococcales</taxon>
        <taxon>Micrococcaceae</taxon>
        <taxon>Pseudoglutamicibacter</taxon>
    </lineage>
</organism>
<evidence type="ECO:0000256" key="2">
    <source>
        <dbReference type="ARBA" id="ARBA00023125"/>
    </source>
</evidence>
<dbReference type="SUPFAM" id="SSF48008">
    <property type="entry name" value="GntR ligand-binding domain-like"/>
    <property type="match status" value="1"/>
</dbReference>
<dbReference type="Gene3D" id="1.10.10.10">
    <property type="entry name" value="Winged helix-like DNA-binding domain superfamily/Winged helix DNA-binding domain"/>
    <property type="match status" value="1"/>
</dbReference>
<dbReference type="SUPFAM" id="SSF46785">
    <property type="entry name" value="Winged helix' DNA-binding domain"/>
    <property type="match status" value="1"/>
</dbReference>
<dbReference type="PROSITE" id="PS50949">
    <property type="entry name" value="HTH_GNTR"/>
    <property type="match status" value="1"/>
</dbReference>
<dbReference type="Pfam" id="PF00392">
    <property type="entry name" value="GntR"/>
    <property type="match status" value="1"/>
</dbReference>
<keyword evidence="1" id="KW-0805">Transcription regulation</keyword>
<dbReference type="PANTHER" id="PTHR43537">
    <property type="entry name" value="TRANSCRIPTIONAL REGULATOR, GNTR FAMILY"/>
    <property type="match status" value="1"/>
</dbReference>
<evidence type="ECO:0000256" key="3">
    <source>
        <dbReference type="ARBA" id="ARBA00023163"/>
    </source>
</evidence>
<dbReference type="Pfam" id="PF07729">
    <property type="entry name" value="FCD"/>
    <property type="match status" value="1"/>
</dbReference>
<dbReference type="AlphaFoldDB" id="A0AAP4C5P6"/>
<evidence type="ECO:0000313" key="6">
    <source>
        <dbReference type="Proteomes" id="UP001240483"/>
    </source>
</evidence>
<comment type="caution">
    <text evidence="5">The sequence shown here is derived from an EMBL/GenBank/DDBJ whole genome shotgun (WGS) entry which is preliminary data.</text>
</comment>
<proteinExistence type="predicted"/>
<gene>
    <name evidence="5" type="ORF">QP116_02660</name>
</gene>
<accession>A0AAP4C5P6</accession>
<dbReference type="InterPro" id="IPR036390">
    <property type="entry name" value="WH_DNA-bd_sf"/>
</dbReference>
<dbReference type="Proteomes" id="UP001240483">
    <property type="component" value="Unassembled WGS sequence"/>
</dbReference>
<dbReference type="InterPro" id="IPR000524">
    <property type="entry name" value="Tscrpt_reg_HTH_GntR"/>
</dbReference>
<name>A0AAP4C5P6_9MICC</name>
<dbReference type="RefSeq" id="WP_285332591.1">
    <property type="nucleotide sequence ID" value="NZ_JASODW010000002.1"/>
</dbReference>